<organism evidence="5 6">
    <name type="scientific">Clydaea vesicula</name>
    <dbReference type="NCBI Taxonomy" id="447962"/>
    <lineage>
        <taxon>Eukaryota</taxon>
        <taxon>Fungi</taxon>
        <taxon>Fungi incertae sedis</taxon>
        <taxon>Chytridiomycota</taxon>
        <taxon>Chytridiomycota incertae sedis</taxon>
        <taxon>Chytridiomycetes</taxon>
        <taxon>Lobulomycetales</taxon>
        <taxon>Lobulomycetaceae</taxon>
        <taxon>Clydaea</taxon>
    </lineage>
</organism>
<dbReference type="InterPro" id="IPR006689">
    <property type="entry name" value="Small_GTPase_ARF/SAR"/>
</dbReference>
<dbReference type="GO" id="GO:0046872">
    <property type="term" value="F:metal ion binding"/>
    <property type="evidence" value="ECO:0007669"/>
    <property type="project" value="UniProtKB-KW"/>
</dbReference>
<feature type="binding site" evidence="4">
    <location>
        <position position="22"/>
    </location>
    <ligand>
        <name>Mg(2+)</name>
        <dbReference type="ChEBI" id="CHEBI:18420"/>
    </ligand>
</feature>
<dbReference type="Pfam" id="PF00025">
    <property type="entry name" value="Arf"/>
    <property type="match status" value="1"/>
</dbReference>
<dbReference type="PANTHER" id="PTHR45697">
    <property type="entry name" value="ADP-RIBOSYLATION FACTOR-LIKE PROTEIN 2-RELATED"/>
    <property type="match status" value="1"/>
</dbReference>
<dbReference type="EMBL" id="JADGJW010000969">
    <property type="protein sequence ID" value="KAJ3208916.1"/>
    <property type="molecule type" value="Genomic_DNA"/>
</dbReference>
<protein>
    <submittedName>
        <fullName evidence="5">Arl14 effector protein</fullName>
    </submittedName>
</protein>
<gene>
    <name evidence="5" type="primary">ARL14</name>
    <name evidence="5" type="ORF">HK099_008615</name>
</gene>
<feature type="binding site" evidence="3">
    <location>
        <begin position="15"/>
        <end position="22"/>
    </location>
    <ligand>
        <name>GTP</name>
        <dbReference type="ChEBI" id="CHEBI:37565"/>
    </ligand>
</feature>
<sequence>MGQSSSRDAKIVVLGLSNVGKTTILSNLKIPHQGGIYEQEGIKFHLTETIKGFKGSTWNFWLTECTHSLIFVIDTTIEILPQINSLEELLTNKQNWEKPILILLNKFDQGNINEDETSYLKKTIGNRPYNVVPCVGLTGEGLVMGFKWLSQALRQREKIGKWDGKYKKTDLGWLKF</sequence>
<reference evidence="5" key="1">
    <citation type="submission" date="2020-05" db="EMBL/GenBank/DDBJ databases">
        <title>Phylogenomic resolution of chytrid fungi.</title>
        <authorList>
            <person name="Stajich J.E."/>
            <person name="Amses K."/>
            <person name="Simmons R."/>
            <person name="Seto K."/>
            <person name="Myers J."/>
            <person name="Bonds A."/>
            <person name="Quandt C.A."/>
            <person name="Barry K."/>
            <person name="Liu P."/>
            <person name="Grigoriev I."/>
            <person name="Longcore J.E."/>
            <person name="James T.Y."/>
        </authorList>
    </citation>
    <scope>NUCLEOTIDE SEQUENCE</scope>
    <source>
        <strain evidence="5">JEL0476</strain>
    </source>
</reference>
<evidence type="ECO:0000313" key="5">
    <source>
        <dbReference type="EMBL" id="KAJ3208916.1"/>
    </source>
</evidence>
<evidence type="ECO:0000256" key="2">
    <source>
        <dbReference type="ARBA" id="ARBA00023134"/>
    </source>
</evidence>
<evidence type="ECO:0000256" key="1">
    <source>
        <dbReference type="ARBA" id="ARBA00022741"/>
    </source>
</evidence>
<feature type="binding site" evidence="3">
    <location>
        <position position="52"/>
    </location>
    <ligand>
        <name>GTP</name>
        <dbReference type="ChEBI" id="CHEBI:37565"/>
    </ligand>
</feature>
<keyword evidence="2 3" id="KW-0342">GTP-binding</keyword>
<dbReference type="InterPro" id="IPR027417">
    <property type="entry name" value="P-loop_NTPase"/>
</dbReference>
<proteinExistence type="predicted"/>
<keyword evidence="4" id="KW-0460">Magnesium</keyword>
<accession>A0AAD5TVY1</accession>
<evidence type="ECO:0000313" key="6">
    <source>
        <dbReference type="Proteomes" id="UP001211065"/>
    </source>
</evidence>
<comment type="caution">
    <text evidence="5">The sequence shown here is derived from an EMBL/GenBank/DDBJ whole genome shotgun (WGS) entry which is preliminary data.</text>
</comment>
<dbReference type="AlphaFoldDB" id="A0AAD5TVY1"/>
<evidence type="ECO:0000256" key="4">
    <source>
        <dbReference type="PIRSR" id="PIRSR606689-2"/>
    </source>
</evidence>
<keyword evidence="6" id="KW-1185">Reference proteome</keyword>
<name>A0AAD5TVY1_9FUNG</name>
<keyword evidence="1 3" id="KW-0547">Nucleotide-binding</keyword>
<dbReference type="Proteomes" id="UP001211065">
    <property type="component" value="Unassembled WGS sequence"/>
</dbReference>
<keyword evidence="4" id="KW-0479">Metal-binding</keyword>
<dbReference type="InterPro" id="IPR044612">
    <property type="entry name" value="ARL2/3"/>
</dbReference>
<evidence type="ECO:0000256" key="3">
    <source>
        <dbReference type="PIRSR" id="PIRSR606689-1"/>
    </source>
</evidence>
<dbReference type="GO" id="GO:0005525">
    <property type="term" value="F:GTP binding"/>
    <property type="evidence" value="ECO:0007669"/>
    <property type="project" value="UniProtKB-KW"/>
</dbReference>
<feature type="binding site" evidence="3">
    <location>
        <begin position="105"/>
        <end position="108"/>
    </location>
    <ligand>
        <name>GTP</name>
        <dbReference type="ChEBI" id="CHEBI:37565"/>
    </ligand>
</feature>
<dbReference type="GO" id="GO:0003924">
    <property type="term" value="F:GTPase activity"/>
    <property type="evidence" value="ECO:0007669"/>
    <property type="project" value="InterPro"/>
</dbReference>
<dbReference type="Gene3D" id="3.40.50.300">
    <property type="entry name" value="P-loop containing nucleotide triphosphate hydrolases"/>
    <property type="match status" value="1"/>
</dbReference>
<dbReference type="SUPFAM" id="SSF52540">
    <property type="entry name" value="P-loop containing nucleoside triphosphate hydrolases"/>
    <property type="match status" value="1"/>
</dbReference>